<dbReference type="Proteomes" id="UP001500027">
    <property type="component" value="Unassembled WGS sequence"/>
</dbReference>
<dbReference type="SUPFAM" id="SSF52833">
    <property type="entry name" value="Thioredoxin-like"/>
    <property type="match status" value="1"/>
</dbReference>
<organism evidence="6 7">
    <name type="scientific">Hyunsoonleella aestuarii</name>
    <dbReference type="NCBI Taxonomy" id="912802"/>
    <lineage>
        <taxon>Bacteria</taxon>
        <taxon>Pseudomonadati</taxon>
        <taxon>Bacteroidota</taxon>
        <taxon>Flavobacteriia</taxon>
        <taxon>Flavobacteriales</taxon>
        <taxon>Flavobacteriaceae</taxon>
    </lineage>
</organism>
<dbReference type="InterPro" id="IPR013766">
    <property type="entry name" value="Thioredoxin_domain"/>
</dbReference>
<gene>
    <name evidence="6" type="ORF">GCM10022257_19340</name>
</gene>
<evidence type="ECO:0000259" key="5">
    <source>
        <dbReference type="PROSITE" id="PS51352"/>
    </source>
</evidence>
<evidence type="ECO:0000256" key="3">
    <source>
        <dbReference type="ARBA" id="ARBA00023157"/>
    </source>
</evidence>
<proteinExistence type="predicted"/>
<reference evidence="7" key="1">
    <citation type="journal article" date="2019" name="Int. J. Syst. Evol. Microbiol.">
        <title>The Global Catalogue of Microorganisms (GCM) 10K type strain sequencing project: providing services to taxonomists for standard genome sequencing and annotation.</title>
        <authorList>
            <consortium name="The Broad Institute Genomics Platform"/>
            <consortium name="The Broad Institute Genome Sequencing Center for Infectious Disease"/>
            <person name="Wu L."/>
            <person name="Ma J."/>
        </authorList>
    </citation>
    <scope>NUCLEOTIDE SEQUENCE [LARGE SCALE GENOMIC DNA]</scope>
    <source>
        <strain evidence="7">JCM 17452</strain>
    </source>
</reference>
<keyword evidence="7" id="KW-1185">Reference proteome</keyword>
<dbReference type="PANTHER" id="PTHR42852:SF6">
    <property type="entry name" value="THIOL:DISULFIDE INTERCHANGE PROTEIN DSBE"/>
    <property type="match status" value="1"/>
</dbReference>
<dbReference type="PANTHER" id="PTHR42852">
    <property type="entry name" value="THIOL:DISULFIDE INTERCHANGE PROTEIN DSBE"/>
    <property type="match status" value="1"/>
</dbReference>
<keyword evidence="4" id="KW-0676">Redox-active center</keyword>
<dbReference type="InterPro" id="IPR036249">
    <property type="entry name" value="Thioredoxin-like_sf"/>
</dbReference>
<evidence type="ECO:0000256" key="2">
    <source>
        <dbReference type="ARBA" id="ARBA00022748"/>
    </source>
</evidence>
<comment type="subcellular location">
    <subcellularLocation>
        <location evidence="1">Cell envelope</location>
    </subcellularLocation>
</comment>
<name>A0ABP8EC55_9FLAO</name>
<comment type="caution">
    <text evidence="6">The sequence shown here is derived from an EMBL/GenBank/DDBJ whole genome shotgun (WGS) entry which is preliminary data.</text>
</comment>
<keyword evidence="3" id="KW-1015">Disulfide bond</keyword>
<dbReference type="EMBL" id="BAABAV010000002">
    <property type="protein sequence ID" value="GAA4269833.1"/>
    <property type="molecule type" value="Genomic_DNA"/>
</dbReference>
<evidence type="ECO:0000313" key="6">
    <source>
        <dbReference type="EMBL" id="GAA4269833.1"/>
    </source>
</evidence>
<dbReference type="PROSITE" id="PS51257">
    <property type="entry name" value="PROKAR_LIPOPROTEIN"/>
    <property type="match status" value="1"/>
</dbReference>
<accession>A0ABP8EC55</accession>
<feature type="domain" description="Thioredoxin" evidence="5">
    <location>
        <begin position="23"/>
        <end position="163"/>
    </location>
</feature>
<evidence type="ECO:0000256" key="1">
    <source>
        <dbReference type="ARBA" id="ARBA00004196"/>
    </source>
</evidence>
<dbReference type="Gene3D" id="3.40.30.10">
    <property type="entry name" value="Glutaredoxin"/>
    <property type="match status" value="1"/>
</dbReference>
<dbReference type="InterPro" id="IPR012336">
    <property type="entry name" value="Thioredoxin-like_fold"/>
</dbReference>
<keyword evidence="2" id="KW-0201">Cytochrome c-type biogenesis</keyword>
<evidence type="ECO:0000313" key="7">
    <source>
        <dbReference type="Proteomes" id="UP001500027"/>
    </source>
</evidence>
<sequence>MKKMNYLIILLTTFLSCNTEAPTQFSEEVLNDTFLTLQGEEIAFESILEKHKGKTILIDIWASWCRDCIKGMPKVKALQSNNTDVVFIFLSLDRGQDAWKRGIDKYQVNGEHYYMPSGKKCPFADFVDIDWIPRYMIINKEGNIELFKAVEADDDKLVNALKK</sequence>
<evidence type="ECO:0000256" key="4">
    <source>
        <dbReference type="ARBA" id="ARBA00023284"/>
    </source>
</evidence>
<dbReference type="InterPro" id="IPR050553">
    <property type="entry name" value="Thioredoxin_ResA/DsbE_sf"/>
</dbReference>
<dbReference type="Pfam" id="PF13905">
    <property type="entry name" value="Thioredoxin_8"/>
    <property type="match status" value="1"/>
</dbReference>
<protein>
    <submittedName>
        <fullName evidence="6">TlpA disulfide reductase family protein</fullName>
    </submittedName>
</protein>
<dbReference type="PROSITE" id="PS51352">
    <property type="entry name" value="THIOREDOXIN_2"/>
    <property type="match status" value="1"/>
</dbReference>
<dbReference type="CDD" id="cd02966">
    <property type="entry name" value="TlpA_like_family"/>
    <property type="match status" value="1"/>
</dbReference>